<reference evidence="1 2" key="1">
    <citation type="journal article" date="2014" name="Genome Biol.">
        <title>Transcriptome and methylome profiling reveals relics of genome dominance in the mesopolyploid Brassica oleracea.</title>
        <authorList>
            <person name="Parkin I.A."/>
            <person name="Koh C."/>
            <person name="Tang H."/>
            <person name="Robinson S.J."/>
            <person name="Kagale S."/>
            <person name="Clarke W.E."/>
            <person name="Town C.D."/>
            <person name="Nixon J."/>
            <person name="Krishnakumar V."/>
            <person name="Bidwell S.L."/>
            <person name="Denoeud F."/>
            <person name="Belcram H."/>
            <person name="Links M.G."/>
            <person name="Just J."/>
            <person name="Clarke C."/>
            <person name="Bender T."/>
            <person name="Huebert T."/>
            <person name="Mason A.S."/>
            <person name="Pires J.C."/>
            <person name="Barker G."/>
            <person name="Moore J."/>
            <person name="Walley P.G."/>
            <person name="Manoli S."/>
            <person name="Batley J."/>
            <person name="Edwards D."/>
            <person name="Nelson M.N."/>
            <person name="Wang X."/>
            <person name="Paterson A.H."/>
            <person name="King G."/>
            <person name="Bancroft I."/>
            <person name="Chalhoub B."/>
            <person name="Sharpe A.G."/>
        </authorList>
    </citation>
    <scope>NUCLEOTIDE SEQUENCE</scope>
    <source>
        <strain evidence="1 2">cv. TO1000</strain>
    </source>
</reference>
<dbReference type="HOGENOM" id="CLU_2416315_0_0_1"/>
<organism evidence="1 2">
    <name type="scientific">Brassica oleracea var. oleracea</name>
    <dbReference type="NCBI Taxonomy" id="109376"/>
    <lineage>
        <taxon>Eukaryota</taxon>
        <taxon>Viridiplantae</taxon>
        <taxon>Streptophyta</taxon>
        <taxon>Embryophyta</taxon>
        <taxon>Tracheophyta</taxon>
        <taxon>Spermatophyta</taxon>
        <taxon>Magnoliopsida</taxon>
        <taxon>eudicotyledons</taxon>
        <taxon>Gunneridae</taxon>
        <taxon>Pentapetalae</taxon>
        <taxon>rosids</taxon>
        <taxon>malvids</taxon>
        <taxon>Brassicales</taxon>
        <taxon>Brassicaceae</taxon>
        <taxon>Brassiceae</taxon>
        <taxon>Brassica</taxon>
    </lineage>
</organism>
<reference evidence="1" key="2">
    <citation type="submission" date="2015-03" db="UniProtKB">
        <authorList>
            <consortium name="EnsemblPlants"/>
        </authorList>
    </citation>
    <scope>IDENTIFICATION</scope>
</reference>
<dbReference type="eggNOG" id="KOG0907">
    <property type="taxonomic scope" value="Eukaryota"/>
</dbReference>
<dbReference type="Gramene" id="Bo1g051560.1">
    <property type="protein sequence ID" value="Bo1g051560.1"/>
    <property type="gene ID" value="Bo1g051560"/>
</dbReference>
<proteinExistence type="predicted"/>
<evidence type="ECO:0000313" key="2">
    <source>
        <dbReference type="Proteomes" id="UP000032141"/>
    </source>
</evidence>
<accession>A0A0D3A7A6</accession>
<protein>
    <submittedName>
        <fullName evidence="1">Uncharacterized protein</fullName>
    </submittedName>
</protein>
<evidence type="ECO:0000313" key="1">
    <source>
        <dbReference type="EnsemblPlants" id="Bo1g051560.1"/>
    </source>
</evidence>
<dbReference type="AlphaFoldDB" id="A0A0D3A7A6"/>
<dbReference type="STRING" id="109376.A0A0D3A7A6"/>
<dbReference type="EnsemblPlants" id="Bo1g051560.1">
    <property type="protein sequence ID" value="Bo1g051560.1"/>
    <property type="gene ID" value="Bo1g051560"/>
</dbReference>
<keyword evidence="2" id="KW-1185">Reference proteome</keyword>
<name>A0A0D3A7A6_BRAOL</name>
<sequence>MQQRIFFSCTIQLIGLSRREQRRKCGEALLATAACDGFDFKASTFIPFLGLWLLFPWQLWIDNQKQAEVIGGHKAHFAVNEVREMIENDSIS</sequence>
<dbReference type="Proteomes" id="UP000032141">
    <property type="component" value="Chromosome C1"/>
</dbReference>